<accession>A0AAU9REB2</accession>
<dbReference type="AlphaFoldDB" id="A0AAU9REB2"/>
<dbReference type="Proteomes" id="UP000836841">
    <property type="component" value="Chromosome 1"/>
</dbReference>
<name>A0AAU9REB2_THLAR</name>
<gene>
    <name evidence="1" type="ORF">TAV2_LOCUS1652</name>
</gene>
<evidence type="ECO:0000313" key="1">
    <source>
        <dbReference type="EMBL" id="CAH2036545.1"/>
    </source>
</evidence>
<proteinExistence type="predicted"/>
<evidence type="ECO:0000313" key="2">
    <source>
        <dbReference type="Proteomes" id="UP000836841"/>
    </source>
</evidence>
<keyword evidence="2" id="KW-1185">Reference proteome</keyword>
<dbReference type="EMBL" id="OU466857">
    <property type="protein sequence ID" value="CAH2036545.1"/>
    <property type="molecule type" value="Genomic_DNA"/>
</dbReference>
<reference evidence="1 2" key="1">
    <citation type="submission" date="2022-03" db="EMBL/GenBank/DDBJ databases">
        <authorList>
            <person name="Nunn A."/>
            <person name="Chopra R."/>
            <person name="Nunn A."/>
            <person name="Contreras Garrido A."/>
        </authorList>
    </citation>
    <scope>NUCLEOTIDE SEQUENCE [LARGE SCALE GENOMIC DNA]</scope>
</reference>
<organism evidence="1 2">
    <name type="scientific">Thlaspi arvense</name>
    <name type="common">Field penny-cress</name>
    <dbReference type="NCBI Taxonomy" id="13288"/>
    <lineage>
        <taxon>Eukaryota</taxon>
        <taxon>Viridiplantae</taxon>
        <taxon>Streptophyta</taxon>
        <taxon>Embryophyta</taxon>
        <taxon>Tracheophyta</taxon>
        <taxon>Spermatophyta</taxon>
        <taxon>Magnoliopsida</taxon>
        <taxon>eudicotyledons</taxon>
        <taxon>Gunneridae</taxon>
        <taxon>Pentapetalae</taxon>
        <taxon>rosids</taxon>
        <taxon>malvids</taxon>
        <taxon>Brassicales</taxon>
        <taxon>Brassicaceae</taxon>
        <taxon>Thlaspideae</taxon>
        <taxon>Thlaspi</taxon>
    </lineage>
</organism>
<sequence>MKYVSITVHTLIDAKDLFRSACASEGAQIVRDSHEISSVADFFDRLMVNGTTLWSIWSE</sequence>
<protein>
    <submittedName>
        <fullName evidence="1">Uncharacterized protein</fullName>
    </submittedName>
</protein>